<protein>
    <submittedName>
        <fullName evidence="1">Uncharacterized protein</fullName>
    </submittedName>
</protein>
<accession>A0A131ZTX9</accession>
<evidence type="ECO:0000313" key="2">
    <source>
        <dbReference type="Proteomes" id="UP000616769"/>
    </source>
</evidence>
<name>A0A131ZTX9_SARSC</name>
<dbReference type="AlphaFoldDB" id="A0A131ZTX9"/>
<dbReference type="VEuPathDB" id="VectorBase:SSCA010052"/>
<organism evidence="1 2">
    <name type="scientific">Sarcoptes scabiei</name>
    <name type="common">Itch mite</name>
    <name type="synonym">Acarus scabiei</name>
    <dbReference type="NCBI Taxonomy" id="52283"/>
    <lineage>
        <taxon>Eukaryota</taxon>
        <taxon>Metazoa</taxon>
        <taxon>Ecdysozoa</taxon>
        <taxon>Arthropoda</taxon>
        <taxon>Chelicerata</taxon>
        <taxon>Arachnida</taxon>
        <taxon>Acari</taxon>
        <taxon>Acariformes</taxon>
        <taxon>Sarcoptiformes</taxon>
        <taxon>Astigmata</taxon>
        <taxon>Psoroptidia</taxon>
        <taxon>Sarcoptoidea</taxon>
        <taxon>Sarcoptidae</taxon>
        <taxon>Sarcoptinae</taxon>
        <taxon>Sarcoptes</taxon>
    </lineage>
</organism>
<comment type="caution">
    <text evidence="1">The sequence shown here is derived from an EMBL/GenBank/DDBJ whole genome shotgun (WGS) entry which is preliminary data.</text>
</comment>
<dbReference type="Proteomes" id="UP000616769">
    <property type="component" value="Unassembled WGS sequence"/>
</dbReference>
<dbReference type="OrthoDB" id="6159439at2759"/>
<gene>
    <name evidence="1" type="ORF">QR98_0005810</name>
</gene>
<dbReference type="EMBL" id="JXLN01001104">
    <property type="protein sequence ID" value="KPM02174.1"/>
    <property type="molecule type" value="Genomic_DNA"/>
</dbReference>
<proteinExistence type="predicted"/>
<evidence type="ECO:0000313" key="1">
    <source>
        <dbReference type="EMBL" id="KPM02174.1"/>
    </source>
</evidence>
<reference evidence="1 2" key="1">
    <citation type="journal article" date="2015" name="Parasit. Vectors">
        <title>Draft genome of the scabies mite.</title>
        <authorList>
            <person name="Rider S.D.Jr."/>
            <person name="Morgan M.S."/>
            <person name="Arlian L.G."/>
        </authorList>
    </citation>
    <scope>NUCLEOTIDE SEQUENCE [LARGE SCALE GENOMIC DNA]</scope>
    <source>
        <strain evidence="1">Arlian Lab</strain>
    </source>
</reference>
<sequence>MQLPHRILPTSFEFFPQARSGQDLFMDNLRLLNSSTLSSSNQQRNLLLATAAMDTLNNYQDHKRSSSDLVSLQLVNKTA</sequence>